<feature type="compositionally biased region" description="Basic and acidic residues" evidence="2">
    <location>
        <begin position="477"/>
        <end position="490"/>
    </location>
</feature>
<dbReference type="GO" id="GO:0042274">
    <property type="term" value="P:ribosomal small subunit biogenesis"/>
    <property type="evidence" value="ECO:0007669"/>
    <property type="project" value="InterPro"/>
</dbReference>
<feature type="region of interest" description="Disordered" evidence="2">
    <location>
        <begin position="171"/>
        <end position="216"/>
    </location>
</feature>
<dbReference type="GO" id="GO:0000056">
    <property type="term" value="P:ribosomal small subunit export from nucleus"/>
    <property type="evidence" value="ECO:0007669"/>
    <property type="project" value="TreeGrafter"/>
</dbReference>
<protein>
    <submittedName>
        <fullName evidence="3">Protein ltv1</fullName>
    </submittedName>
</protein>
<accession>A0A9W8HFH2</accession>
<feature type="region of interest" description="Disordered" evidence="2">
    <location>
        <begin position="231"/>
        <end position="258"/>
    </location>
</feature>
<comment type="caution">
    <text evidence="3">The sequence shown here is derived from an EMBL/GenBank/DDBJ whole genome shotgun (WGS) entry which is preliminary data.</text>
</comment>
<feature type="region of interest" description="Disordered" evidence="2">
    <location>
        <begin position="440"/>
        <end position="526"/>
    </location>
</feature>
<dbReference type="PANTHER" id="PTHR21531:SF0">
    <property type="entry name" value="PROTEIN LTV1 HOMOLOG"/>
    <property type="match status" value="1"/>
</dbReference>
<dbReference type="OrthoDB" id="5852896at2759"/>
<name>A0A9W8HFH2_9FUNG</name>
<dbReference type="PANTHER" id="PTHR21531">
    <property type="entry name" value="LOW-TEMPERATURE VIABILITY PROTEIN LTV1-RELATED"/>
    <property type="match status" value="1"/>
</dbReference>
<sequence>MGKKFVDKKRATTYNLVYRSQEDPLAFEEGGGQRVFVEAGGRAGRAAEGRPGHAAQTLQQSLRDLDLSGIGEGDAEEREVGAAAKYGVLLDDRNYDYTQHLRAVGGAGGVLLEAPAAREKRPAAVEIRDAELPAEALASQHRMDIKGAAYPLGPQPFMDPEVREVLEALNDDGSDASGDFDDDMMELLNADGPAEGGDSDSGDDGGFGSDGSDFDPDDVFAHVRRMKARQAARGNASTSSCCDESDAQSAGGSTGFSMSSSAMFRNEQLALLDEQYDRVEAMYESESEDDGRYDAEGRYIPEVDADGNAVPISSRPDFEQVLDEFLNEYELTGKKMQPVVEGGSGAGKLGTYRGALLAGDGDDDGKRQVVLAGARLEAEDRAKSAAMEEAELDALFERNTRARTAWDCESILSTYSTLENHPATIYEERAPRIRISRKTGLPLAEEHKSESESEEGEPEDGAPKTHAGSARPANETAEEKRARKKQAQEARRKRREQKKETRGAFAERHERRMQSRRDRQQIVVPL</sequence>
<dbReference type="InterPro" id="IPR007307">
    <property type="entry name" value="Ltv1"/>
</dbReference>
<gene>
    <name evidence="3" type="primary">LTV1</name>
    <name evidence="3" type="ORF">H4R18_001278</name>
</gene>
<feature type="compositionally biased region" description="Polar residues" evidence="2">
    <location>
        <begin position="235"/>
        <end position="258"/>
    </location>
</feature>
<dbReference type="GO" id="GO:0005634">
    <property type="term" value="C:nucleus"/>
    <property type="evidence" value="ECO:0007669"/>
    <property type="project" value="TreeGrafter"/>
</dbReference>
<dbReference type="EMBL" id="JANBUL010000032">
    <property type="protein sequence ID" value="KAJ2784151.1"/>
    <property type="molecule type" value="Genomic_DNA"/>
</dbReference>
<comment type="similarity">
    <text evidence="1">Belongs to the LTV1 family.</text>
</comment>
<keyword evidence="4" id="KW-1185">Reference proteome</keyword>
<evidence type="ECO:0000313" key="4">
    <source>
        <dbReference type="Proteomes" id="UP001140217"/>
    </source>
</evidence>
<evidence type="ECO:0000256" key="1">
    <source>
        <dbReference type="ARBA" id="ARBA00009078"/>
    </source>
</evidence>
<feature type="compositionally biased region" description="Acidic residues" evidence="2">
    <location>
        <begin position="171"/>
        <end position="185"/>
    </location>
</feature>
<evidence type="ECO:0000313" key="3">
    <source>
        <dbReference type="EMBL" id="KAJ2784151.1"/>
    </source>
</evidence>
<feature type="compositionally biased region" description="Basic and acidic residues" evidence="2">
    <location>
        <begin position="497"/>
        <end position="520"/>
    </location>
</feature>
<dbReference type="Pfam" id="PF04180">
    <property type="entry name" value="LTV"/>
    <property type="match status" value="2"/>
</dbReference>
<organism evidence="3 4">
    <name type="scientific">Coemansia javaensis</name>
    <dbReference type="NCBI Taxonomy" id="2761396"/>
    <lineage>
        <taxon>Eukaryota</taxon>
        <taxon>Fungi</taxon>
        <taxon>Fungi incertae sedis</taxon>
        <taxon>Zoopagomycota</taxon>
        <taxon>Kickxellomycotina</taxon>
        <taxon>Kickxellomycetes</taxon>
        <taxon>Kickxellales</taxon>
        <taxon>Kickxellaceae</taxon>
        <taxon>Coemansia</taxon>
    </lineage>
</organism>
<dbReference type="AlphaFoldDB" id="A0A9W8HFH2"/>
<dbReference type="GO" id="GO:0030688">
    <property type="term" value="C:preribosome, small subunit precursor"/>
    <property type="evidence" value="ECO:0007669"/>
    <property type="project" value="TreeGrafter"/>
</dbReference>
<proteinExistence type="inferred from homology"/>
<dbReference type="GO" id="GO:0005829">
    <property type="term" value="C:cytosol"/>
    <property type="evidence" value="ECO:0007669"/>
    <property type="project" value="TreeGrafter"/>
</dbReference>
<dbReference type="Proteomes" id="UP001140217">
    <property type="component" value="Unassembled WGS sequence"/>
</dbReference>
<reference evidence="3" key="1">
    <citation type="submission" date="2022-07" db="EMBL/GenBank/DDBJ databases">
        <title>Phylogenomic reconstructions and comparative analyses of Kickxellomycotina fungi.</title>
        <authorList>
            <person name="Reynolds N.K."/>
            <person name="Stajich J.E."/>
            <person name="Barry K."/>
            <person name="Grigoriev I.V."/>
            <person name="Crous P."/>
            <person name="Smith M.E."/>
        </authorList>
    </citation>
    <scope>NUCLEOTIDE SEQUENCE</scope>
    <source>
        <strain evidence="3">NBRC 105414</strain>
    </source>
</reference>
<evidence type="ECO:0000256" key="2">
    <source>
        <dbReference type="SAM" id="MobiDB-lite"/>
    </source>
</evidence>